<keyword evidence="1" id="KW-1133">Transmembrane helix</keyword>
<dbReference type="GeneID" id="23615216"/>
<proteinExistence type="predicted"/>
<feature type="transmembrane region" description="Helical" evidence="1">
    <location>
        <begin position="39"/>
        <end position="59"/>
    </location>
</feature>
<evidence type="ECO:0000256" key="1">
    <source>
        <dbReference type="SAM" id="Phobius"/>
    </source>
</evidence>
<evidence type="ECO:0000313" key="2">
    <source>
        <dbReference type="EMBL" id="KFM28315.1"/>
    </source>
</evidence>
<dbReference type="EMBL" id="QOKY01000196">
    <property type="protein sequence ID" value="RMZ53661.1"/>
    <property type="molecule type" value="Genomic_DNA"/>
</dbReference>
<dbReference type="KEGG" id="apro:F751_3825"/>
<keyword evidence="1" id="KW-0472">Membrane</keyword>
<reference evidence="2 4" key="1">
    <citation type="journal article" date="2014" name="BMC Genomics">
        <title>Oil accumulation mechanisms of the oleaginous microalga Chlorella protothecoides revealed through its genome, transcriptomes, and proteomes.</title>
        <authorList>
            <person name="Gao C."/>
            <person name="Wang Y."/>
            <person name="Shen Y."/>
            <person name="Yan D."/>
            <person name="He X."/>
            <person name="Dai J."/>
            <person name="Wu Q."/>
        </authorList>
    </citation>
    <scope>NUCLEOTIDE SEQUENCE [LARGE SCALE GENOMIC DNA]</scope>
    <source>
        <strain evidence="2 4">0710</strain>
    </source>
</reference>
<accession>A0A087SRG1</accession>
<organism evidence="2 4">
    <name type="scientific">Auxenochlorella protothecoides</name>
    <name type="common">Green microalga</name>
    <name type="synonym">Chlorella protothecoides</name>
    <dbReference type="NCBI Taxonomy" id="3075"/>
    <lineage>
        <taxon>Eukaryota</taxon>
        <taxon>Viridiplantae</taxon>
        <taxon>Chlorophyta</taxon>
        <taxon>core chlorophytes</taxon>
        <taxon>Trebouxiophyceae</taxon>
        <taxon>Chlorellales</taxon>
        <taxon>Chlorellaceae</taxon>
        <taxon>Auxenochlorella</taxon>
    </lineage>
</organism>
<sequence>MAVNEEGDRGTEQRELADAVDKDFWEGSNWELLGKAASITIPTLVVMALLVGIFAAKFYNSGANTFLEMPKGPDDTAKLYQRAPE</sequence>
<dbReference type="Proteomes" id="UP000028924">
    <property type="component" value="Unassembled WGS sequence"/>
</dbReference>
<dbReference type="OrthoDB" id="538884at2759"/>
<keyword evidence="1" id="KW-0812">Transmembrane</keyword>
<protein>
    <submittedName>
        <fullName evidence="2">Uncharacterized protein</fullName>
    </submittedName>
</protein>
<name>A0A087SRG1_AUXPR</name>
<dbReference type="EMBL" id="KL662167">
    <property type="protein sequence ID" value="KFM28315.1"/>
    <property type="molecule type" value="Genomic_DNA"/>
</dbReference>
<reference evidence="5" key="2">
    <citation type="journal article" date="2018" name="Algal Res.">
        <title>Characterization of plant carbon substrate utilization by Auxenochlorella protothecoides.</title>
        <authorList>
            <person name="Vogler B.W."/>
            <person name="Starkenburg S.R."/>
            <person name="Sudasinghe N."/>
            <person name="Schambach J.Y."/>
            <person name="Rollin J.A."/>
            <person name="Pattathil S."/>
            <person name="Barry A.N."/>
        </authorList>
    </citation>
    <scope>NUCLEOTIDE SEQUENCE [LARGE SCALE GENOMIC DNA]</scope>
    <source>
        <strain evidence="5">UTEX 25</strain>
    </source>
</reference>
<reference evidence="3" key="4">
    <citation type="submission" date="2018-11" db="EMBL/GenBank/DDBJ databases">
        <title>Characterization of plant carbon substrate utilization by Auxenochlorella protothecoides.</title>
        <authorList>
            <person name="Vogler B.W."/>
            <person name="Starkenburg S.R."/>
            <person name="Sudasinghe N."/>
            <person name="Schambach J.Y."/>
            <person name="Rollin J.A."/>
            <person name="Pattathil S."/>
            <person name="Barry A.N."/>
        </authorList>
    </citation>
    <scope>NUCLEOTIDE SEQUENCE [LARGE SCALE GENOMIC DNA]</scope>
    <source>
        <strain evidence="3">UTEX 25</strain>
    </source>
</reference>
<reference evidence="3" key="3">
    <citation type="submission" date="2018-10" db="EMBL/GenBank/DDBJ databases">
        <authorList>
            <person name="Hovde B."/>
            <person name="Zhang X."/>
        </authorList>
    </citation>
    <scope>NUCLEOTIDE SEQUENCE [LARGE SCALE GENOMIC DNA]</scope>
    <source>
        <strain evidence="3">UTEX 25</strain>
    </source>
</reference>
<evidence type="ECO:0000313" key="5">
    <source>
        <dbReference type="Proteomes" id="UP000279271"/>
    </source>
</evidence>
<evidence type="ECO:0000313" key="3">
    <source>
        <dbReference type="EMBL" id="RMZ53661.1"/>
    </source>
</evidence>
<gene>
    <name evidence="3" type="ORF">APUTEX25_003195</name>
    <name evidence="2" type="ORF">F751_3825</name>
</gene>
<evidence type="ECO:0000313" key="4">
    <source>
        <dbReference type="Proteomes" id="UP000028924"/>
    </source>
</evidence>
<keyword evidence="4" id="KW-1185">Reference proteome</keyword>
<dbReference type="Proteomes" id="UP000279271">
    <property type="component" value="Unassembled WGS sequence"/>
</dbReference>
<dbReference type="RefSeq" id="XP_011401329.1">
    <property type="nucleotide sequence ID" value="XM_011403027.1"/>
</dbReference>
<dbReference type="AlphaFoldDB" id="A0A087SRG1"/>